<evidence type="ECO:0000256" key="2">
    <source>
        <dbReference type="PROSITE-ProRule" id="PRU00335"/>
    </source>
</evidence>
<accession>A0A3N1XKU5</accession>
<dbReference type="InterPro" id="IPR023772">
    <property type="entry name" value="DNA-bd_HTH_TetR-type_CS"/>
</dbReference>
<dbReference type="OrthoDB" id="13453at2"/>
<evidence type="ECO:0000313" key="5">
    <source>
        <dbReference type="Proteomes" id="UP000273083"/>
    </source>
</evidence>
<name>A0A3N1XKU5_9FIRM</name>
<dbReference type="Gene3D" id="1.10.10.60">
    <property type="entry name" value="Homeodomain-like"/>
    <property type="match status" value="1"/>
</dbReference>
<dbReference type="PROSITE" id="PS50977">
    <property type="entry name" value="HTH_TETR_2"/>
    <property type="match status" value="1"/>
</dbReference>
<keyword evidence="5" id="KW-1185">Reference proteome</keyword>
<dbReference type="AlphaFoldDB" id="A0A3N1XKU5"/>
<dbReference type="Proteomes" id="UP000273083">
    <property type="component" value="Unassembled WGS sequence"/>
</dbReference>
<dbReference type="GO" id="GO:0003677">
    <property type="term" value="F:DNA binding"/>
    <property type="evidence" value="ECO:0007669"/>
    <property type="project" value="UniProtKB-UniRule"/>
</dbReference>
<dbReference type="InterPro" id="IPR036271">
    <property type="entry name" value="Tet_transcr_reg_TetR-rel_C_sf"/>
</dbReference>
<dbReference type="InterPro" id="IPR013570">
    <property type="entry name" value="Tscrpt_reg_YsiA_C"/>
</dbReference>
<dbReference type="InterPro" id="IPR001647">
    <property type="entry name" value="HTH_TetR"/>
</dbReference>
<keyword evidence="1 2" id="KW-0238">DNA-binding</keyword>
<dbReference type="Pfam" id="PF00440">
    <property type="entry name" value="TetR_N"/>
    <property type="match status" value="1"/>
</dbReference>
<dbReference type="EMBL" id="RJVG01000006">
    <property type="protein sequence ID" value="ROR27333.1"/>
    <property type="molecule type" value="Genomic_DNA"/>
</dbReference>
<reference evidence="4 5" key="1">
    <citation type="submission" date="2018-11" db="EMBL/GenBank/DDBJ databases">
        <title>Genomic Encyclopedia of Type Strains, Phase IV (KMG-IV): sequencing the most valuable type-strain genomes for metagenomic binning, comparative biology and taxonomic classification.</title>
        <authorList>
            <person name="Goeker M."/>
        </authorList>
    </citation>
    <scope>NUCLEOTIDE SEQUENCE [LARGE SCALE GENOMIC DNA]</scope>
    <source>
        <strain evidence="4 5">DSM 26537</strain>
    </source>
</reference>
<dbReference type="PRINTS" id="PR00455">
    <property type="entry name" value="HTHTETR"/>
</dbReference>
<dbReference type="PANTHER" id="PTHR43479">
    <property type="entry name" value="ACREF/ENVCD OPERON REPRESSOR-RELATED"/>
    <property type="match status" value="1"/>
</dbReference>
<dbReference type="InterPro" id="IPR009057">
    <property type="entry name" value="Homeodomain-like_sf"/>
</dbReference>
<dbReference type="Pfam" id="PF08359">
    <property type="entry name" value="TetR_C_4"/>
    <property type="match status" value="1"/>
</dbReference>
<dbReference type="InterPro" id="IPR050624">
    <property type="entry name" value="HTH-type_Tx_Regulator"/>
</dbReference>
<dbReference type="PANTHER" id="PTHR43479:SF11">
    <property type="entry name" value="ACREF_ENVCD OPERON REPRESSOR-RELATED"/>
    <property type="match status" value="1"/>
</dbReference>
<dbReference type="SUPFAM" id="SSF48498">
    <property type="entry name" value="Tetracyclin repressor-like, C-terminal domain"/>
    <property type="match status" value="1"/>
</dbReference>
<feature type="domain" description="HTH tetR-type" evidence="3">
    <location>
        <begin position="6"/>
        <end position="66"/>
    </location>
</feature>
<sequence length="194" mass="22780">MKYSILHRKERLIITTIEIIDELGIQGLSTREIARRQDISEGALFRHFRSKNELLLAVLEYFSEFDNDIFQSTKLKNLRPRDAIIYLINSHVEYYENYPAITSILLNLDVLRYETELTDKVDNIIEKRTGYLKELVDLAQQEGEIRPDVNGDNIPDIIFGFFIMICLEWKISKRKFSLKEKILSTLIQVMDSFG</sequence>
<dbReference type="RefSeq" id="WP_123609586.1">
    <property type="nucleotide sequence ID" value="NZ_RJVG01000006.1"/>
</dbReference>
<dbReference type="Gene3D" id="1.10.357.10">
    <property type="entry name" value="Tetracycline Repressor, domain 2"/>
    <property type="match status" value="1"/>
</dbReference>
<comment type="caution">
    <text evidence="4">The sequence shown here is derived from an EMBL/GenBank/DDBJ whole genome shotgun (WGS) entry which is preliminary data.</text>
</comment>
<evidence type="ECO:0000256" key="1">
    <source>
        <dbReference type="ARBA" id="ARBA00023125"/>
    </source>
</evidence>
<feature type="DNA-binding region" description="H-T-H motif" evidence="2">
    <location>
        <begin position="29"/>
        <end position="48"/>
    </location>
</feature>
<dbReference type="SUPFAM" id="SSF46689">
    <property type="entry name" value="Homeodomain-like"/>
    <property type="match status" value="1"/>
</dbReference>
<protein>
    <submittedName>
        <fullName evidence="4">TetR family transcriptional regulator</fullName>
    </submittedName>
</protein>
<organism evidence="4 5">
    <name type="scientific">Mobilisporobacter senegalensis</name>
    <dbReference type="NCBI Taxonomy" id="1329262"/>
    <lineage>
        <taxon>Bacteria</taxon>
        <taxon>Bacillati</taxon>
        <taxon>Bacillota</taxon>
        <taxon>Clostridia</taxon>
        <taxon>Lachnospirales</taxon>
        <taxon>Lachnospiraceae</taxon>
        <taxon>Mobilisporobacter</taxon>
    </lineage>
</organism>
<proteinExistence type="predicted"/>
<gene>
    <name evidence="4" type="ORF">EDD66_10628</name>
</gene>
<evidence type="ECO:0000259" key="3">
    <source>
        <dbReference type="PROSITE" id="PS50977"/>
    </source>
</evidence>
<dbReference type="PROSITE" id="PS01081">
    <property type="entry name" value="HTH_TETR_1"/>
    <property type="match status" value="1"/>
</dbReference>
<evidence type="ECO:0000313" key="4">
    <source>
        <dbReference type="EMBL" id="ROR27333.1"/>
    </source>
</evidence>